<dbReference type="PIRSF" id="PIRSF004869">
    <property type="entry name" value="PflX_prd"/>
    <property type="match status" value="1"/>
</dbReference>
<protein>
    <submittedName>
        <fullName evidence="8">AmmeMemoRadiSam system radical SAM enzyme</fullName>
    </submittedName>
</protein>
<evidence type="ECO:0000259" key="7">
    <source>
        <dbReference type="PROSITE" id="PS51918"/>
    </source>
</evidence>
<dbReference type="PANTHER" id="PTHR30352">
    <property type="entry name" value="PYRUVATE FORMATE-LYASE-ACTIVATING ENZYME"/>
    <property type="match status" value="1"/>
</dbReference>
<keyword evidence="1" id="KW-0004">4Fe-4S</keyword>
<dbReference type="CDD" id="cd01335">
    <property type="entry name" value="Radical_SAM"/>
    <property type="match status" value="1"/>
</dbReference>
<evidence type="ECO:0000256" key="4">
    <source>
        <dbReference type="ARBA" id="ARBA00023004"/>
    </source>
</evidence>
<name>A0A8J6NR17_9BACT</name>
<accession>A0A8J6NR17</accession>
<reference evidence="8 9" key="1">
    <citation type="submission" date="2020-08" db="EMBL/GenBank/DDBJ databases">
        <title>Bridging the membrane lipid divide: bacteria of the FCB group superphylum have the potential to synthesize archaeal ether lipids.</title>
        <authorList>
            <person name="Villanueva L."/>
            <person name="Von Meijenfeldt F.A.B."/>
            <person name="Westbye A.B."/>
            <person name="Yadav S."/>
            <person name="Hopmans E.C."/>
            <person name="Dutilh B.E."/>
            <person name="Sinninghe Damste J.S."/>
        </authorList>
    </citation>
    <scope>NUCLEOTIDE SEQUENCE [LARGE SCALE GENOMIC DNA]</scope>
    <source>
        <strain evidence="8">NIOZ-UU30</strain>
    </source>
</reference>
<evidence type="ECO:0000256" key="5">
    <source>
        <dbReference type="ARBA" id="ARBA00023014"/>
    </source>
</evidence>
<dbReference type="GO" id="GO:0003824">
    <property type="term" value="F:catalytic activity"/>
    <property type="evidence" value="ECO:0007669"/>
    <property type="project" value="InterPro"/>
</dbReference>
<dbReference type="GO" id="GO:0051539">
    <property type="term" value="F:4 iron, 4 sulfur cluster binding"/>
    <property type="evidence" value="ECO:0007669"/>
    <property type="project" value="UniProtKB-KW"/>
</dbReference>
<dbReference type="InterPro" id="IPR034457">
    <property type="entry name" value="Organic_radical-activating"/>
</dbReference>
<dbReference type="SUPFAM" id="SSF102114">
    <property type="entry name" value="Radical SAM enzymes"/>
    <property type="match status" value="1"/>
</dbReference>
<dbReference type="Proteomes" id="UP000603434">
    <property type="component" value="Unassembled WGS sequence"/>
</dbReference>
<dbReference type="PANTHER" id="PTHR30352:SF5">
    <property type="entry name" value="PYRUVATE FORMATE-LYASE 1-ACTIVATING ENZYME"/>
    <property type="match status" value="1"/>
</dbReference>
<proteinExistence type="predicted"/>
<feature type="binding site" evidence="6">
    <location>
        <position position="83"/>
    </location>
    <ligand>
        <name>[4Fe-4S] cluster</name>
        <dbReference type="ChEBI" id="CHEBI:49883"/>
        <note>4Fe-4S-S-AdoMet</note>
    </ligand>
</feature>
<organism evidence="8 9">
    <name type="scientific">Candidatus Desulfatibia profunda</name>
    <dbReference type="NCBI Taxonomy" id="2841695"/>
    <lineage>
        <taxon>Bacteria</taxon>
        <taxon>Pseudomonadati</taxon>
        <taxon>Thermodesulfobacteriota</taxon>
        <taxon>Desulfobacteria</taxon>
        <taxon>Desulfobacterales</taxon>
        <taxon>Desulfobacterales incertae sedis</taxon>
        <taxon>Candidatus Desulfatibia</taxon>
    </lineage>
</organism>
<dbReference type="InterPro" id="IPR027596">
    <property type="entry name" value="AmmeMemoSam_rS"/>
</dbReference>
<evidence type="ECO:0000313" key="9">
    <source>
        <dbReference type="Proteomes" id="UP000603434"/>
    </source>
</evidence>
<dbReference type="AlphaFoldDB" id="A0A8J6NR17"/>
<dbReference type="InterPro" id="IPR016431">
    <property type="entry name" value="Pyrv-formate_lyase-activ_prd"/>
</dbReference>
<dbReference type="NCBIfam" id="TIGR04337">
    <property type="entry name" value="AmmeMemoSam_rS"/>
    <property type="match status" value="1"/>
</dbReference>
<evidence type="ECO:0000256" key="1">
    <source>
        <dbReference type="ARBA" id="ARBA00022485"/>
    </source>
</evidence>
<evidence type="ECO:0000256" key="6">
    <source>
        <dbReference type="PIRSR" id="PIRSR004869-50"/>
    </source>
</evidence>
<evidence type="ECO:0000313" key="8">
    <source>
        <dbReference type="EMBL" id="MBC8360739.1"/>
    </source>
</evidence>
<keyword evidence="5 6" id="KW-0411">Iron-sulfur</keyword>
<comment type="caution">
    <text evidence="8">The sequence shown here is derived from an EMBL/GenBank/DDBJ whole genome shotgun (WGS) entry which is preliminary data.</text>
</comment>
<dbReference type="Pfam" id="PF04055">
    <property type="entry name" value="Radical_SAM"/>
    <property type="match status" value="1"/>
</dbReference>
<dbReference type="PROSITE" id="PS51918">
    <property type="entry name" value="RADICAL_SAM"/>
    <property type="match status" value="1"/>
</dbReference>
<evidence type="ECO:0000256" key="3">
    <source>
        <dbReference type="ARBA" id="ARBA00022723"/>
    </source>
</evidence>
<sequence length="339" mass="38376">MMHPAFLYKPLDNHAVQCDLCQRRCKIASGKSGYCRTRKNLDGKLFSLIYGRVSSLRISPIEIKPLFHFYPGSQWLSMGSLGCNFLCPGCQNWEIAHANVKKELPSLRFVTPEESVQLARDGHCKGISWTYNEPTLWFEYTLDSARMAHEAGFLTNYVTNAYITVEALDLIGPYLDAFCADLKGFSDKTYKRIANINGFDGILKILERAKHFWGMHVEIITNLIPGINDQKLELKEMAKWICDCLGSETPWHVTRFVPHFRLAHLTPTPVAKLEQARAIGLEAGLEYVYLGNVPGHPAENTHCPACGKLLIERVNYRIIQYHLDGICCGYCGHPITGYF</sequence>
<dbReference type="InterPro" id="IPR013785">
    <property type="entry name" value="Aldolase_TIM"/>
</dbReference>
<evidence type="ECO:0000256" key="2">
    <source>
        <dbReference type="ARBA" id="ARBA00022691"/>
    </source>
</evidence>
<gene>
    <name evidence="8" type="primary">amrS</name>
    <name evidence="8" type="ORF">H8E23_05025</name>
</gene>
<feature type="domain" description="Radical SAM core" evidence="7">
    <location>
        <begin position="68"/>
        <end position="290"/>
    </location>
</feature>
<comment type="cofactor">
    <cofactor evidence="6">
        <name>[4Fe-4S] cluster</name>
        <dbReference type="ChEBI" id="CHEBI:49883"/>
    </cofactor>
    <text evidence="6">Binds 1 [4Fe-4S] cluster. The cluster is coordinated with 3 cysteines and an exchangeable S-adenosyl-L-methionine.</text>
</comment>
<keyword evidence="2 6" id="KW-0949">S-adenosyl-L-methionine</keyword>
<feature type="binding site" evidence="6">
    <location>
        <position position="90"/>
    </location>
    <ligand>
        <name>[4Fe-4S] cluster</name>
        <dbReference type="ChEBI" id="CHEBI:49883"/>
        <note>4Fe-4S-S-AdoMet</note>
    </ligand>
</feature>
<dbReference type="InterPro" id="IPR007197">
    <property type="entry name" value="rSAM"/>
</dbReference>
<keyword evidence="4 6" id="KW-0408">Iron</keyword>
<dbReference type="InterPro" id="IPR058240">
    <property type="entry name" value="rSAM_sf"/>
</dbReference>
<dbReference type="SFLD" id="SFLDS00029">
    <property type="entry name" value="Radical_SAM"/>
    <property type="match status" value="1"/>
</dbReference>
<dbReference type="SFLD" id="SFLDG01101">
    <property type="entry name" value="Uncharacterised_Radical_SAM_Su"/>
    <property type="match status" value="1"/>
</dbReference>
<dbReference type="Gene3D" id="3.20.20.70">
    <property type="entry name" value="Aldolase class I"/>
    <property type="match status" value="1"/>
</dbReference>
<dbReference type="EMBL" id="JACNJH010000102">
    <property type="protein sequence ID" value="MBC8360739.1"/>
    <property type="molecule type" value="Genomic_DNA"/>
</dbReference>
<feature type="binding site" evidence="6">
    <location>
        <position position="87"/>
    </location>
    <ligand>
        <name>[4Fe-4S] cluster</name>
        <dbReference type="ChEBI" id="CHEBI:49883"/>
        <note>4Fe-4S-S-AdoMet</note>
    </ligand>
</feature>
<keyword evidence="3 6" id="KW-0479">Metal-binding</keyword>
<dbReference type="GO" id="GO:0046872">
    <property type="term" value="F:metal ion binding"/>
    <property type="evidence" value="ECO:0007669"/>
    <property type="project" value="UniProtKB-KW"/>
</dbReference>